<dbReference type="EMBL" id="BAAAKJ010000426">
    <property type="protein sequence ID" value="GAA1412120.1"/>
    <property type="molecule type" value="Genomic_DNA"/>
</dbReference>
<evidence type="ECO:0008006" key="3">
    <source>
        <dbReference type="Google" id="ProtNLM"/>
    </source>
</evidence>
<reference evidence="2" key="1">
    <citation type="journal article" date="2019" name="Int. J. Syst. Evol. Microbiol.">
        <title>The Global Catalogue of Microorganisms (GCM) 10K type strain sequencing project: providing services to taxonomists for standard genome sequencing and annotation.</title>
        <authorList>
            <consortium name="The Broad Institute Genomics Platform"/>
            <consortium name="The Broad Institute Genome Sequencing Center for Infectious Disease"/>
            <person name="Wu L."/>
            <person name="Ma J."/>
        </authorList>
    </citation>
    <scope>NUCLEOTIDE SEQUENCE [LARGE SCALE GENOMIC DNA]</scope>
    <source>
        <strain evidence="2">JCM 12393</strain>
    </source>
</reference>
<keyword evidence="2" id="KW-1185">Reference proteome</keyword>
<accession>A0ABP4J4I4</accession>
<evidence type="ECO:0000313" key="2">
    <source>
        <dbReference type="Proteomes" id="UP001499863"/>
    </source>
</evidence>
<organism evidence="1 2">
    <name type="scientific">Kitasatospora putterlickiae</name>
    <dbReference type="NCBI Taxonomy" id="221725"/>
    <lineage>
        <taxon>Bacteria</taxon>
        <taxon>Bacillati</taxon>
        <taxon>Actinomycetota</taxon>
        <taxon>Actinomycetes</taxon>
        <taxon>Kitasatosporales</taxon>
        <taxon>Streptomycetaceae</taxon>
        <taxon>Kitasatospora</taxon>
    </lineage>
</organism>
<protein>
    <recommendedName>
        <fullName evidence="3">Transposase</fullName>
    </recommendedName>
</protein>
<name>A0ABP4J4I4_9ACTN</name>
<dbReference type="Proteomes" id="UP001499863">
    <property type="component" value="Unassembled WGS sequence"/>
</dbReference>
<evidence type="ECO:0000313" key="1">
    <source>
        <dbReference type="EMBL" id="GAA1412120.1"/>
    </source>
</evidence>
<gene>
    <name evidence="1" type="ORF">GCM10009639_64220</name>
</gene>
<proteinExistence type="predicted"/>
<comment type="caution">
    <text evidence="1">The sequence shown here is derived from an EMBL/GenBank/DDBJ whole genome shotgun (WGS) entry which is preliminary data.</text>
</comment>
<sequence length="125" mass="13421">MTTDLNTLLTALYVKIDDGIGGTRCPGQAAVAQRLGTRLPGGGTGLLGFHSEARWLCYANRHMLGISALEQFLGGAAGLSVATVTRLTRQWQDDHAGFQRRDLSQTDGVYVWADGAHPKVRLGRA</sequence>